<dbReference type="InterPro" id="IPR052343">
    <property type="entry name" value="Retrotransposon-Effector_Assoc"/>
</dbReference>
<dbReference type="AlphaFoldDB" id="A0A6P6TH49"/>
<dbReference type="SUPFAM" id="SSF56672">
    <property type="entry name" value="DNA/RNA polymerases"/>
    <property type="match status" value="1"/>
</dbReference>
<sequence length="606" mass="71639">MEKVKNILKFDEIAIVEAMSKTEGMALMWKEEVRIKQVLRTAFTIEAQIEDQESRSEWWFIGIYASLGCNWREEGSFKAFKDFINENQLMEVGFEGHPWTWCNNWEGEGEIKQRLDRGLCSFPWYQTFDKVSCKHLNSFASDHSMLMFDTKPGQDRRKKRFYFDKRWLQNGEINEIVEQAWKQGDEGTKMYRVTQQIKRCRTALLKWKNKLQSNSKINIERIKRQLHALKESDIGDKKSKGKLLKSRLREAYREEEDRRRKNRIADIQKENGTWTKNEEELSAEIASYYRDLFKTSEEGDMEEILSGIPHTILGSMNDRLTKPVDEEEIKYAIFSMNLDKVPRIDGMPLIFFQKFWNIVKKNLISAIQTFFHTVHLIKSINHTVISLIPKVMNPTSLKHYKHISLCTIVYKIIAKVLADRLKQVLHFCISKNQSTFIVGRQIVDNIMISHEFLYYLKNKRLGKDDFMAVKLDMSKAYDRVEWRFLEAVIQKMGFNDKWRRWIMECLSTVSYSFTINSEVDPQNAVELRRLLQVYEKGTGQKINIEKFSVFFSRNVKHETKQDTSQALGDIQLVNQGQYLGFPMVVTRTKQQLFGYIKDNIQQRLKK</sequence>
<dbReference type="SUPFAM" id="SSF56219">
    <property type="entry name" value="DNase I-like"/>
    <property type="match status" value="1"/>
</dbReference>
<feature type="domain" description="Reverse transcriptase" evidence="1">
    <location>
        <begin position="397"/>
        <end position="514"/>
    </location>
</feature>
<dbReference type="GeneID" id="113700688"/>
<dbReference type="PANTHER" id="PTHR46890">
    <property type="entry name" value="NON-LTR RETROLELEMENT REVERSE TRANSCRIPTASE-LIKE PROTEIN-RELATED"/>
    <property type="match status" value="1"/>
</dbReference>
<organism evidence="2 3">
    <name type="scientific">Coffea arabica</name>
    <name type="common">Arabian coffee</name>
    <dbReference type="NCBI Taxonomy" id="13443"/>
    <lineage>
        <taxon>Eukaryota</taxon>
        <taxon>Viridiplantae</taxon>
        <taxon>Streptophyta</taxon>
        <taxon>Embryophyta</taxon>
        <taxon>Tracheophyta</taxon>
        <taxon>Spermatophyta</taxon>
        <taxon>Magnoliopsida</taxon>
        <taxon>eudicotyledons</taxon>
        <taxon>Gunneridae</taxon>
        <taxon>Pentapetalae</taxon>
        <taxon>asterids</taxon>
        <taxon>lamiids</taxon>
        <taxon>Gentianales</taxon>
        <taxon>Rubiaceae</taxon>
        <taxon>Ixoroideae</taxon>
        <taxon>Gardenieae complex</taxon>
        <taxon>Bertiereae - Coffeeae clade</taxon>
        <taxon>Coffeeae</taxon>
        <taxon>Coffea</taxon>
    </lineage>
</organism>
<name>A0A6P6TH49_COFAR</name>
<reference evidence="3" key="2">
    <citation type="submission" date="2025-08" db="UniProtKB">
        <authorList>
            <consortium name="RefSeq"/>
        </authorList>
    </citation>
    <scope>IDENTIFICATION</scope>
    <source>
        <tissue evidence="3">Leaves</tissue>
    </source>
</reference>
<evidence type="ECO:0000313" key="3">
    <source>
        <dbReference type="RefSeq" id="XP_027076951.1"/>
    </source>
</evidence>
<proteinExistence type="predicted"/>
<accession>A0A6P6TH49</accession>
<keyword evidence="2" id="KW-1185">Reference proteome</keyword>
<dbReference type="RefSeq" id="XP_027076951.1">
    <property type="nucleotide sequence ID" value="XM_027221150.1"/>
</dbReference>
<dbReference type="InterPro" id="IPR043502">
    <property type="entry name" value="DNA/RNA_pol_sf"/>
</dbReference>
<dbReference type="Pfam" id="PF00078">
    <property type="entry name" value="RVT_1"/>
    <property type="match status" value="1"/>
</dbReference>
<evidence type="ECO:0000313" key="2">
    <source>
        <dbReference type="Proteomes" id="UP001652660"/>
    </source>
</evidence>
<dbReference type="InterPro" id="IPR036691">
    <property type="entry name" value="Endo/exonu/phosph_ase_sf"/>
</dbReference>
<gene>
    <name evidence="3" type="primary">LOC113700688</name>
</gene>
<dbReference type="Proteomes" id="UP001652660">
    <property type="component" value="Chromosome 7e"/>
</dbReference>
<protein>
    <recommendedName>
        <fullName evidence="1">Reverse transcriptase domain-containing protein</fullName>
    </recommendedName>
</protein>
<dbReference type="PANTHER" id="PTHR46890:SF48">
    <property type="entry name" value="RNA-DIRECTED DNA POLYMERASE"/>
    <property type="match status" value="1"/>
</dbReference>
<reference evidence="2" key="1">
    <citation type="journal article" date="2025" name="Foods">
        <title>Unveiling the Microbial Signatures of Arabica Coffee Cherries: Insights into Ripeness Specific Diversity, Functional Traits, and Implications for Quality and Safety.</title>
        <authorList>
            <consortium name="RefSeq"/>
            <person name="Tenea G.N."/>
            <person name="Cifuentes V."/>
            <person name="Reyes P."/>
            <person name="Cevallos-Vallejos M."/>
        </authorList>
    </citation>
    <scope>NUCLEOTIDE SEQUENCE [LARGE SCALE GENOMIC DNA]</scope>
</reference>
<evidence type="ECO:0000259" key="1">
    <source>
        <dbReference type="Pfam" id="PF00078"/>
    </source>
</evidence>
<dbReference type="OrthoDB" id="1932527at2759"/>
<dbReference type="CDD" id="cd01650">
    <property type="entry name" value="RT_nLTR_like"/>
    <property type="match status" value="1"/>
</dbReference>
<dbReference type="InterPro" id="IPR000477">
    <property type="entry name" value="RT_dom"/>
</dbReference>